<reference evidence="6" key="1">
    <citation type="submission" date="2020-05" db="EMBL/GenBank/DDBJ databases">
        <title>Frigoriglobus tundricola gen. nov., sp. nov., a psychrotolerant cellulolytic planctomycete of the family Gemmataceae with two divergent copies of 16S rRNA gene.</title>
        <authorList>
            <person name="Kulichevskaya I.S."/>
            <person name="Ivanova A.A."/>
            <person name="Naumoff D.G."/>
            <person name="Beletsky A.V."/>
            <person name="Rijpstra W.I.C."/>
            <person name="Sinninghe Damste J.S."/>
            <person name="Mardanov A.V."/>
            <person name="Ravin N.V."/>
            <person name="Dedysh S.N."/>
        </authorList>
    </citation>
    <scope>NUCLEOTIDE SEQUENCE [LARGE SCALE GENOMIC DNA]</scope>
    <source>
        <strain evidence="6">PL17</strain>
    </source>
</reference>
<dbReference type="CDD" id="cd06171">
    <property type="entry name" value="Sigma70_r4"/>
    <property type="match status" value="1"/>
</dbReference>
<dbReference type="PANTHER" id="PTHR42852">
    <property type="entry name" value="THIOL:DISULFIDE INTERCHANGE PROTEIN DSBE"/>
    <property type="match status" value="1"/>
</dbReference>
<dbReference type="InterPro" id="IPR036388">
    <property type="entry name" value="WH-like_DNA-bd_sf"/>
</dbReference>
<dbReference type="PANTHER" id="PTHR42852:SF13">
    <property type="entry name" value="PROTEIN DIPZ"/>
    <property type="match status" value="1"/>
</dbReference>
<feature type="domain" description="Thioredoxin" evidence="4">
    <location>
        <begin position="663"/>
        <end position="829"/>
    </location>
</feature>
<name>A0A6M5Z4B7_9BACT</name>
<protein>
    <recommendedName>
        <fullName evidence="4">Thioredoxin domain-containing protein</fullName>
    </recommendedName>
</protein>
<proteinExistence type="predicted"/>
<keyword evidence="3" id="KW-0676">Redox-active center</keyword>
<evidence type="ECO:0000256" key="3">
    <source>
        <dbReference type="ARBA" id="ARBA00023284"/>
    </source>
</evidence>
<dbReference type="SUPFAM" id="SSF52833">
    <property type="entry name" value="Thioredoxin-like"/>
    <property type="match status" value="1"/>
</dbReference>
<dbReference type="CDD" id="cd02966">
    <property type="entry name" value="TlpA_like_family"/>
    <property type="match status" value="1"/>
</dbReference>
<evidence type="ECO:0000256" key="1">
    <source>
        <dbReference type="ARBA" id="ARBA00004196"/>
    </source>
</evidence>
<dbReference type="Gene3D" id="3.40.30.10">
    <property type="entry name" value="Glutaredoxin"/>
    <property type="match status" value="1"/>
</dbReference>
<dbReference type="Gene3D" id="1.10.1740.10">
    <property type="match status" value="1"/>
</dbReference>
<keyword evidence="2" id="KW-0201">Cytochrome c-type biogenesis</keyword>
<dbReference type="Proteomes" id="UP000503447">
    <property type="component" value="Chromosome"/>
</dbReference>
<dbReference type="NCBIfam" id="TIGR03067">
    <property type="entry name" value="Planc_TIGR03067"/>
    <property type="match status" value="1"/>
</dbReference>
<dbReference type="InterPro" id="IPR013766">
    <property type="entry name" value="Thioredoxin_domain"/>
</dbReference>
<dbReference type="GO" id="GO:0016491">
    <property type="term" value="F:oxidoreductase activity"/>
    <property type="evidence" value="ECO:0007669"/>
    <property type="project" value="InterPro"/>
</dbReference>
<dbReference type="PROSITE" id="PS00194">
    <property type="entry name" value="THIOREDOXIN_1"/>
    <property type="match status" value="1"/>
</dbReference>
<keyword evidence="6" id="KW-1185">Reference proteome</keyword>
<dbReference type="RefSeq" id="WP_171475087.1">
    <property type="nucleotide sequence ID" value="NZ_CP053452.2"/>
</dbReference>
<dbReference type="InterPro" id="IPR036249">
    <property type="entry name" value="Thioredoxin-like_sf"/>
</dbReference>
<sequence>MRRTGARHYSGTMTPTLSVLADLSLGHVPDADLLLRFVRDGDCAAFELLVRRHWRLVFGVCRRVAGDAHDAEDAAQAAFLVLVRRAEVVRGTHLAPWLVRVAYRCAVRVRTRRRDHSPIDLATVSAPEPVDSDSLLCAVLDAELNRLPAKYRIPVVLCYLQGKTYEQAAAELNCPLGTLSGRLTRAKTLLRTRLVRRGVTMSAGGLMAFLVGLGSGASATDHAVRSITATAASLARGEAIPWRAQVVANGVIQMMTWKSKLVPVLGAVAALLGLAAASASLEPPKPPEPPRIPVLALPTEVKKTDAVALQGVWVFDAARRGKVDALGMVWASRVVIHGDAVSVEPFLDEKLVLRGKIKLDASVEPKRLDLILEELDFAPTGDPFKIAAGTYPGVYKLDGTRLSLCLALEKDGPRPAAIDAPGERVLRATLVKAPAGFKEFPKEVTVKAVGADGKPVSGAVVAGFMNHQPPVVERTPDGRTIPPEKLTDEQRKKLEQLNKVPAGAIRDEGTGWTFTSSKTTAADGTVKIPFEDLPFHSLVVRDPASKRMGLARVSPASLLTDTVVMVKLQPECRVHVTGECKELTKSGLTDVFHAYVETPDGRRFAFNASESGKLEYVLAPGEYALHMYGSSLMGSKRVTFTVPKDRSEYAVEPVTLPPTGFLTLIGKPAPELTDVVAWKGAAVKLADLKGKYVLVEFWGYWCGPCVASMPVLMELHDRFKDKGVVIVGVHVDADGEVDTVRALDDKLALYKKDLWKGRDIPFPVALTSGKRAQDDENAGRGVLATRYGVRGYPSTVLIDAAGKVVGKFHARDVKAAAERLEELLKEAKK</sequence>
<dbReference type="SUPFAM" id="SSF88946">
    <property type="entry name" value="Sigma2 domain of RNA polymerase sigma factors"/>
    <property type="match status" value="1"/>
</dbReference>
<evidence type="ECO:0000313" key="6">
    <source>
        <dbReference type="Proteomes" id="UP000503447"/>
    </source>
</evidence>
<dbReference type="GO" id="GO:0003677">
    <property type="term" value="F:DNA binding"/>
    <property type="evidence" value="ECO:0007669"/>
    <property type="project" value="InterPro"/>
</dbReference>
<dbReference type="Pfam" id="PF08534">
    <property type="entry name" value="Redoxin"/>
    <property type="match status" value="1"/>
</dbReference>
<dbReference type="GO" id="GO:0017004">
    <property type="term" value="P:cytochrome complex assembly"/>
    <property type="evidence" value="ECO:0007669"/>
    <property type="project" value="UniProtKB-KW"/>
</dbReference>
<dbReference type="InterPro" id="IPR013249">
    <property type="entry name" value="RNA_pol_sigma70_r4_t2"/>
</dbReference>
<dbReference type="InterPro" id="IPR050553">
    <property type="entry name" value="Thioredoxin_ResA/DsbE_sf"/>
</dbReference>
<dbReference type="InterPro" id="IPR017504">
    <property type="entry name" value="CHP03067_Planctomycetes"/>
</dbReference>
<dbReference type="EMBL" id="CP053452">
    <property type="protein sequence ID" value="QJX00312.1"/>
    <property type="molecule type" value="Genomic_DNA"/>
</dbReference>
<gene>
    <name evidence="5" type="ORF">FTUN_7938</name>
</gene>
<dbReference type="PROSITE" id="PS51352">
    <property type="entry name" value="THIOREDOXIN_2"/>
    <property type="match status" value="1"/>
</dbReference>
<dbReference type="GO" id="GO:0006352">
    <property type="term" value="P:DNA-templated transcription initiation"/>
    <property type="evidence" value="ECO:0007669"/>
    <property type="project" value="InterPro"/>
</dbReference>
<dbReference type="InterPro" id="IPR013325">
    <property type="entry name" value="RNA_pol_sigma_r2"/>
</dbReference>
<accession>A0A6M5Z4B7</accession>
<dbReference type="InterPro" id="IPR007627">
    <property type="entry name" value="RNA_pol_sigma70_r2"/>
</dbReference>
<evidence type="ECO:0000313" key="5">
    <source>
        <dbReference type="EMBL" id="QJX00312.1"/>
    </source>
</evidence>
<dbReference type="NCBIfam" id="TIGR02937">
    <property type="entry name" value="sigma70-ECF"/>
    <property type="match status" value="1"/>
</dbReference>
<dbReference type="InterPro" id="IPR017937">
    <property type="entry name" value="Thioredoxin_CS"/>
</dbReference>
<evidence type="ECO:0000256" key="2">
    <source>
        <dbReference type="ARBA" id="ARBA00022748"/>
    </source>
</evidence>
<comment type="subcellular location">
    <subcellularLocation>
        <location evidence="1">Cell envelope</location>
    </subcellularLocation>
</comment>
<dbReference type="SUPFAM" id="SSF88659">
    <property type="entry name" value="Sigma3 and sigma4 domains of RNA polymerase sigma factors"/>
    <property type="match status" value="1"/>
</dbReference>
<dbReference type="Pfam" id="PF08281">
    <property type="entry name" value="Sigma70_r4_2"/>
    <property type="match status" value="1"/>
</dbReference>
<dbReference type="AlphaFoldDB" id="A0A6M5Z4B7"/>
<dbReference type="InterPro" id="IPR014284">
    <property type="entry name" value="RNA_pol_sigma-70_dom"/>
</dbReference>
<dbReference type="GO" id="GO:0030313">
    <property type="term" value="C:cell envelope"/>
    <property type="evidence" value="ECO:0007669"/>
    <property type="project" value="UniProtKB-SubCell"/>
</dbReference>
<dbReference type="KEGG" id="ftj:FTUN_7938"/>
<dbReference type="Gene3D" id="1.10.10.10">
    <property type="entry name" value="Winged helix-like DNA-binding domain superfamily/Winged helix DNA-binding domain"/>
    <property type="match status" value="1"/>
</dbReference>
<dbReference type="GO" id="GO:0016987">
    <property type="term" value="F:sigma factor activity"/>
    <property type="evidence" value="ECO:0007669"/>
    <property type="project" value="InterPro"/>
</dbReference>
<dbReference type="InterPro" id="IPR013740">
    <property type="entry name" value="Redoxin"/>
</dbReference>
<dbReference type="Pfam" id="PF04542">
    <property type="entry name" value="Sigma70_r2"/>
    <property type="match status" value="1"/>
</dbReference>
<evidence type="ECO:0000259" key="4">
    <source>
        <dbReference type="PROSITE" id="PS51352"/>
    </source>
</evidence>
<dbReference type="InterPro" id="IPR013324">
    <property type="entry name" value="RNA_pol_sigma_r3/r4-like"/>
</dbReference>
<organism evidence="5 6">
    <name type="scientific">Frigoriglobus tundricola</name>
    <dbReference type="NCBI Taxonomy" id="2774151"/>
    <lineage>
        <taxon>Bacteria</taxon>
        <taxon>Pseudomonadati</taxon>
        <taxon>Planctomycetota</taxon>
        <taxon>Planctomycetia</taxon>
        <taxon>Gemmatales</taxon>
        <taxon>Gemmataceae</taxon>
        <taxon>Frigoriglobus</taxon>
    </lineage>
</organism>